<feature type="chain" id="PRO_5002910590" evidence="1">
    <location>
        <begin position="24"/>
        <end position="69"/>
    </location>
</feature>
<evidence type="ECO:0000313" key="2">
    <source>
        <dbReference type="EMBL" id="EEH53755.1"/>
    </source>
</evidence>
<organism evidence="3">
    <name type="scientific">Micromonas pusilla (strain CCMP1545)</name>
    <name type="common">Picoplanktonic green alga</name>
    <dbReference type="NCBI Taxonomy" id="564608"/>
    <lineage>
        <taxon>Eukaryota</taxon>
        <taxon>Viridiplantae</taxon>
        <taxon>Chlorophyta</taxon>
        <taxon>Mamiellophyceae</taxon>
        <taxon>Mamiellales</taxon>
        <taxon>Mamiellaceae</taxon>
        <taxon>Micromonas</taxon>
    </lineage>
</organism>
<dbReference type="OMA" id="RRAFMLW"/>
<dbReference type="RefSeq" id="XP_003062043.1">
    <property type="nucleotide sequence ID" value="XM_003061997.1"/>
</dbReference>
<keyword evidence="3" id="KW-1185">Reference proteome</keyword>
<feature type="signal peptide" evidence="1">
    <location>
        <begin position="1"/>
        <end position="23"/>
    </location>
</feature>
<dbReference type="EMBL" id="GG663745">
    <property type="protein sequence ID" value="EEH53755.1"/>
    <property type="molecule type" value="Genomic_DNA"/>
</dbReference>
<reference evidence="2 3" key="1">
    <citation type="journal article" date="2009" name="Science">
        <title>Green evolution and dynamic adaptations revealed by genomes of the marine picoeukaryotes Micromonas.</title>
        <authorList>
            <person name="Worden A.Z."/>
            <person name="Lee J.H."/>
            <person name="Mock T."/>
            <person name="Rouze P."/>
            <person name="Simmons M.P."/>
            <person name="Aerts A.L."/>
            <person name="Allen A.E."/>
            <person name="Cuvelier M.L."/>
            <person name="Derelle E."/>
            <person name="Everett M.V."/>
            <person name="Foulon E."/>
            <person name="Grimwood J."/>
            <person name="Gundlach H."/>
            <person name="Henrissat B."/>
            <person name="Napoli C."/>
            <person name="McDonald S.M."/>
            <person name="Parker M.S."/>
            <person name="Rombauts S."/>
            <person name="Salamov A."/>
            <person name="Von Dassow P."/>
            <person name="Badger J.H."/>
            <person name="Coutinho P.M."/>
            <person name="Demir E."/>
            <person name="Dubchak I."/>
            <person name="Gentemann C."/>
            <person name="Eikrem W."/>
            <person name="Gready J.E."/>
            <person name="John U."/>
            <person name="Lanier W."/>
            <person name="Lindquist E.A."/>
            <person name="Lucas S."/>
            <person name="Mayer K.F."/>
            <person name="Moreau H."/>
            <person name="Not F."/>
            <person name="Otillar R."/>
            <person name="Panaud O."/>
            <person name="Pangilinan J."/>
            <person name="Paulsen I."/>
            <person name="Piegu B."/>
            <person name="Poliakov A."/>
            <person name="Robbens S."/>
            <person name="Schmutz J."/>
            <person name="Toulza E."/>
            <person name="Wyss T."/>
            <person name="Zelensky A."/>
            <person name="Zhou K."/>
            <person name="Armbrust E.V."/>
            <person name="Bhattacharya D."/>
            <person name="Goodenough U.W."/>
            <person name="Van de Peer Y."/>
            <person name="Grigoriev I.V."/>
        </authorList>
    </citation>
    <scope>NUCLEOTIDE SEQUENCE [LARGE SCALE GENOMIC DNA]</scope>
    <source>
        <strain evidence="2 3">CCMP1545</strain>
    </source>
</reference>
<proteinExistence type="predicted"/>
<dbReference type="GeneID" id="9687483"/>
<gene>
    <name evidence="2" type="ORF">MICPUCDRAFT_51876</name>
</gene>
<keyword evidence="1" id="KW-0732">Signal</keyword>
<evidence type="ECO:0000256" key="1">
    <source>
        <dbReference type="SAM" id="SignalP"/>
    </source>
</evidence>
<name>C1N276_MICPC</name>
<dbReference type="AlphaFoldDB" id="C1N276"/>
<dbReference type="OrthoDB" id="10486729at2759"/>
<dbReference type="Proteomes" id="UP000001876">
    <property type="component" value="Unassembled WGS sequence"/>
</dbReference>
<accession>C1N276</accession>
<evidence type="ECO:0000313" key="3">
    <source>
        <dbReference type="Proteomes" id="UP000001876"/>
    </source>
</evidence>
<protein>
    <submittedName>
        <fullName evidence="2">Predicted protein</fullName>
    </submittedName>
</protein>
<sequence>MGFIKAVAQQLVITGLLLGVAKRSGVISVHPRSISHETGRRAFMLWVGCSDSIVGQVDSLWHGFKNSLK</sequence>
<dbReference type="KEGG" id="mpp:MICPUCDRAFT_51876"/>